<dbReference type="RefSeq" id="WP_072869118.1">
    <property type="nucleotide sequence ID" value="NZ_FQZM01000021.1"/>
</dbReference>
<dbReference type="Proteomes" id="UP000184529">
    <property type="component" value="Unassembled WGS sequence"/>
</dbReference>
<name>A0A1M6H0L2_9FIRM</name>
<gene>
    <name evidence="1" type="ORF">SAMN02745219_01878</name>
</gene>
<evidence type="ECO:0000313" key="2">
    <source>
        <dbReference type="Proteomes" id="UP000184529"/>
    </source>
</evidence>
<dbReference type="EMBL" id="FQZM01000021">
    <property type="protein sequence ID" value="SHJ15743.1"/>
    <property type="molecule type" value="Genomic_DNA"/>
</dbReference>
<organism evidence="1 2">
    <name type="scientific">Desulfofundulus thermosubterraneus DSM 16057</name>
    <dbReference type="NCBI Taxonomy" id="1121432"/>
    <lineage>
        <taxon>Bacteria</taxon>
        <taxon>Bacillati</taxon>
        <taxon>Bacillota</taxon>
        <taxon>Clostridia</taxon>
        <taxon>Eubacteriales</taxon>
        <taxon>Peptococcaceae</taxon>
        <taxon>Desulfofundulus</taxon>
    </lineage>
</organism>
<protein>
    <submittedName>
        <fullName evidence="1">Uncharacterized protein</fullName>
    </submittedName>
</protein>
<dbReference type="AlphaFoldDB" id="A0A1M6H0L2"/>
<reference evidence="2" key="1">
    <citation type="submission" date="2016-11" db="EMBL/GenBank/DDBJ databases">
        <authorList>
            <person name="Varghese N."/>
            <person name="Submissions S."/>
        </authorList>
    </citation>
    <scope>NUCLEOTIDE SEQUENCE [LARGE SCALE GENOMIC DNA]</scope>
    <source>
        <strain evidence="2">DSM 16057</strain>
    </source>
</reference>
<evidence type="ECO:0000313" key="1">
    <source>
        <dbReference type="EMBL" id="SHJ15743.1"/>
    </source>
</evidence>
<dbReference type="STRING" id="1121432.SAMN02745219_01878"/>
<accession>A0A1M6H0L2</accession>
<sequence>MFSIQAMQEEIRREEHLEVAAALSLLSFRDGKLFDGMKVKPHMPTLSRALNVVLSRLPAPEMRLCGEVAAEVLKAVAEYPSFRTIMDTEKDRFRQCLQIYVARQVLLAKCRQGSVISPLARRAAVVFLEMRLLESSVAAGVNRAADKFLEGGLDPDGLVEVLSDVVRKEYEELVARLEAEALPEMEKGELVQLLEVAAG</sequence>
<proteinExistence type="predicted"/>
<keyword evidence="2" id="KW-1185">Reference proteome</keyword>